<accession>A0A4Z1F889</accession>
<dbReference type="Pfam" id="PF06985">
    <property type="entry name" value="HET"/>
    <property type="match status" value="1"/>
</dbReference>
<evidence type="ECO:0000313" key="3">
    <source>
        <dbReference type="Proteomes" id="UP000297910"/>
    </source>
</evidence>
<proteinExistence type="predicted"/>
<protein>
    <recommendedName>
        <fullName evidence="1">Heterokaryon incompatibility domain-containing protein</fullName>
    </recommendedName>
</protein>
<reference evidence="2 3" key="1">
    <citation type="submission" date="2017-12" db="EMBL/GenBank/DDBJ databases">
        <title>Comparative genomics of Botrytis spp.</title>
        <authorList>
            <person name="Valero-Jimenez C.A."/>
            <person name="Tapia P."/>
            <person name="Veloso J."/>
            <person name="Silva-Moreno E."/>
            <person name="Staats M."/>
            <person name="Valdes J.H."/>
            <person name="Van Kan J.A.L."/>
        </authorList>
    </citation>
    <scope>NUCLEOTIDE SEQUENCE [LARGE SCALE GENOMIC DNA]</scope>
    <source>
        <strain evidence="2 3">Bp0003</strain>
    </source>
</reference>
<feature type="domain" description="Heterokaryon incompatibility" evidence="1">
    <location>
        <begin position="151"/>
        <end position="235"/>
    </location>
</feature>
<dbReference type="InterPro" id="IPR010730">
    <property type="entry name" value="HET"/>
</dbReference>
<gene>
    <name evidence="2" type="ORF">BPAE_0249g00110</name>
</gene>
<dbReference type="EMBL" id="PQXI01000248">
    <property type="protein sequence ID" value="TGO21004.1"/>
    <property type="molecule type" value="Genomic_DNA"/>
</dbReference>
<dbReference type="Proteomes" id="UP000297910">
    <property type="component" value="Unassembled WGS sequence"/>
</dbReference>
<dbReference type="AlphaFoldDB" id="A0A4Z1F889"/>
<evidence type="ECO:0000313" key="2">
    <source>
        <dbReference type="EMBL" id="TGO21004.1"/>
    </source>
</evidence>
<keyword evidence="3" id="KW-1185">Reference proteome</keyword>
<organism evidence="2 3">
    <name type="scientific">Botrytis paeoniae</name>
    <dbReference type="NCBI Taxonomy" id="278948"/>
    <lineage>
        <taxon>Eukaryota</taxon>
        <taxon>Fungi</taxon>
        <taxon>Dikarya</taxon>
        <taxon>Ascomycota</taxon>
        <taxon>Pezizomycotina</taxon>
        <taxon>Leotiomycetes</taxon>
        <taxon>Helotiales</taxon>
        <taxon>Sclerotiniaceae</taxon>
        <taxon>Botrytis</taxon>
    </lineage>
</organism>
<evidence type="ECO:0000259" key="1">
    <source>
        <dbReference type="Pfam" id="PF06985"/>
    </source>
</evidence>
<name>A0A4Z1F889_9HELO</name>
<sequence>MLGNVQIKTPLVSINYEAREIAVKWACTKGFVVQKIEGYPIFSCPFNPGRDILYIPPNEELTFLKEPFDKRNEAALVNQDPLRRTFVRNFAIMESALEDDRSFLCRIYEYFSPIGMLVIIIKTPPGTGFADSLTLVVSVYRSVWGDYIVPSCCWSDALSAETLKFGGYKMPITSTFYNALVSFQKQGMLKDDYRLRVDRVCKNQDSMEPGEEVIIMSEMYKRAWKVVAQLSPGQKD</sequence>
<comment type="caution">
    <text evidence="2">The sequence shown here is derived from an EMBL/GenBank/DDBJ whole genome shotgun (WGS) entry which is preliminary data.</text>
</comment>